<dbReference type="EMBL" id="MU394321">
    <property type="protein sequence ID" value="KAI6085884.1"/>
    <property type="molecule type" value="Genomic_DNA"/>
</dbReference>
<organism evidence="1 2">
    <name type="scientific">Hypoxylon rubiginosum</name>
    <dbReference type="NCBI Taxonomy" id="110542"/>
    <lineage>
        <taxon>Eukaryota</taxon>
        <taxon>Fungi</taxon>
        <taxon>Dikarya</taxon>
        <taxon>Ascomycota</taxon>
        <taxon>Pezizomycotina</taxon>
        <taxon>Sordariomycetes</taxon>
        <taxon>Xylariomycetidae</taxon>
        <taxon>Xylariales</taxon>
        <taxon>Hypoxylaceae</taxon>
        <taxon>Hypoxylon</taxon>
    </lineage>
</organism>
<dbReference type="Proteomes" id="UP001497680">
    <property type="component" value="Unassembled WGS sequence"/>
</dbReference>
<reference evidence="1 2" key="1">
    <citation type="journal article" date="2022" name="New Phytol.">
        <title>Ecological generalism drives hyperdiversity of secondary metabolite gene clusters in xylarialean endophytes.</title>
        <authorList>
            <person name="Franco M.E.E."/>
            <person name="Wisecaver J.H."/>
            <person name="Arnold A.E."/>
            <person name="Ju Y.M."/>
            <person name="Slot J.C."/>
            <person name="Ahrendt S."/>
            <person name="Moore L.P."/>
            <person name="Eastman K.E."/>
            <person name="Scott K."/>
            <person name="Konkel Z."/>
            <person name="Mondo S.J."/>
            <person name="Kuo A."/>
            <person name="Hayes R.D."/>
            <person name="Haridas S."/>
            <person name="Andreopoulos B."/>
            <person name="Riley R."/>
            <person name="LaButti K."/>
            <person name="Pangilinan J."/>
            <person name="Lipzen A."/>
            <person name="Amirebrahimi M."/>
            <person name="Yan J."/>
            <person name="Adam C."/>
            <person name="Keymanesh K."/>
            <person name="Ng V."/>
            <person name="Louie K."/>
            <person name="Northen T."/>
            <person name="Drula E."/>
            <person name="Henrissat B."/>
            <person name="Hsieh H.M."/>
            <person name="Youens-Clark K."/>
            <person name="Lutzoni F."/>
            <person name="Miadlikowska J."/>
            <person name="Eastwood D.C."/>
            <person name="Hamelin R.C."/>
            <person name="Grigoriev I.V."/>
            <person name="U'Ren J.M."/>
        </authorList>
    </citation>
    <scope>NUCLEOTIDE SEQUENCE [LARGE SCALE GENOMIC DNA]</scope>
    <source>
        <strain evidence="1 2">ER1909</strain>
    </source>
</reference>
<name>A0ACC0CZI0_9PEZI</name>
<evidence type="ECO:0000313" key="1">
    <source>
        <dbReference type="EMBL" id="KAI6085884.1"/>
    </source>
</evidence>
<keyword evidence="2" id="KW-1185">Reference proteome</keyword>
<accession>A0ACC0CZI0</accession>
<evidence type="ECO:0000313" key="2">
    <source>
        <dbReference type="Proteomes" id="UP001497680"/>
    </source>
</evidence>
<gene>
    <name evidence="1" type="ORF">F4821DRAFT_239810</name>
</gene>
<comment type="caution">
    <text evidence="1">The sequence shown here is derived from an EMBL/GenBank/DDBJ whole genome shotgun (WGS) entry which is preliminary data.</text>
</comment>
<sequence length="799" mass="88727">MLQQLKSGWQRVQTLVGPLSWKTCARVNTLCILLIGVLLLIILIVSSAAAGSVGTTYMFYSDGCTGNASALNTALHLVINILSTAILASSNFFMQVLSAPSRKECVDAHRKGMRLDIGVPSWRNVFRISRTKTLLWFLFLISSVPIHLLFNSVVFQSSHRSSSYSLTIAADDFLTGSPWYGPGASLAPAVGVDQSDYLGNSPWSTGINQIPLESRAWENKTSKDCRNEYAVCNGIRSYRNVVIIVDSPKSEGWRRQHVQHLSKEESEYWDTIVPASESNSLWYSTPCSMHATITGGVAGCENSCQLALGGNQSINSNDENWYLDFTPQWTTNITLGPPAWKDVGTSNGLLRIKYCLAEPIGDECSKVWISNTLLLAVTICTLIKFVCCLVVTGYLDHRPSLVLLGDAISAFIKNPDQSTAHLCQMSDAEFRTITYITPQIRQWESESHKRGVAISDPVWGNTYLFFALTLAAMAFVVGAVLGKNGIGGSVLQDKSTPSLVFPSIKSLAQGVLLVNVPQLYFSLYYLHYNALYTRMEIGREWASYSMEYTPLRVSDPRGEQCSSYFLQLRAKFSIPLLVGSVFLHWMLSNSFYIIISDGDYYQNIYSFSEDPSLPNNTIMSFGYSGVALLVLFIVLIILVFIPEPIAWNLKLPGSMPIVRSNSFAIAAACHISSLTRSNISAESRLATYSTVSEESIDDPETDGTSHNNPAPESSDTQIEMQQLITPANPDGPNEPGLRFRTDEEIRKKKSESRIKWGVVKMPPSWYEAFEHFDRPVEHLSFGAEEEDTMQQPENGHWYA</sequence>
<proteinExistence type="predicted"/>
<protein>
    <submittedName>
        <fullName evidence="1">Uncharacterized protein</fullName>
    </submittedName>
</protein>